<reference evidence="1 2" key="1">
    <citation type="journal article" date="2014" name="Agronomy (Basel)">
        <title>A Draft Genome Sequence for Ensete ventricosum, the Drought-Tolerant Tree Against Hunger.</title>
        <authorList>
            <person name="Harrison J."/>
            <person name="Moore K.A."/>
            <person name="Paszkiewicz K."/>
            <person name="Jones T."/>
            <person name="Grant M."/>
            <person name="Ambacheew D."/>
            <person name="Muzemil S."/>
            <person name="Studholme D.J."/>
        </authorList>
    </citation>
    <scope>NUCLEOTIDE SEQUENCE [LARGE SCALE GENOMIC DNA]</scope>
</reference>
<evidence type="ECO:0000313" key="1">
    <source>
        <dbReference type="EMBL" id="RRT53751.1"/>
    </source>
</evidence>
<name>A0A426YPU4_ENSVE</name>
<dbReference type="Proteomes" id="UP000287651">
    <property type="component" value="Unassembled WGS sequence"/>
</dbReference>
<dbReference type="AlphaFoldDB" id="A0A426YPU4"/>
<proteinExistence type="predicted"/>
<organism evidence="1 2">
    <name type="scientific">Ensete ventricosum</name>
    <name type="common">Abyssinian banana</name>
    <name type="synonym">Musa ensete</name>
    <dbReference type="NCBI Taxonomy" id="4639"/>
    <lineage>
        <taxon>Eukaryota</taxon>
        <taxon>Viridiplantae</taxon>
        <taxon>Streptophyta</taxon>
        <taxon>Embryophyta</taxon>
        <taxon>Tracheophyta</taxon>
        <taxon>Spermatophyta</taxon>
        <taxon>Magnoliopsida</taxon>
        <taxon>Liliopsida</taxon>
        <taxon>Zingiberales</taxon>
        <taxon>Musaceae</taxon>
        <taxon>Ensete</taxon>
    </lineage>
</organism>
<protein>
    <submittedName>
        <fullName evidence="1">Uncharacterized protein</fullName>
    </submittedName>
</protein>
<accession>A0A426YPU4</accession>
<gene>
    <name evidence="1" type="ORF">B296_00026786</name>
</gene>
<dbReference type="EMBL" id="AMZH03010973">
    <property type="protein sequence ID" value="RRT53751.1"/>
    <property type="molecule type" value="Genomic_DNA"/>
</dbReference>
<comment type="caution">
    <text evidence="1">The sequence shown here is derived from an EMBL/GenBank/DDBJ whole genome shotgun (WGS) entry which is preliminary data.</text>
</comment>
<sequence length="182" mass="18945">MITIDRQAAPVAEGIERCDWLATTGAEVLLRLGSSERRRCRLATVGASATAVAAIGNRLAAVEVAGGEEQQLLQIWWKGSKCPRERAAIEGEGCGYVAAAVVAAGRKKRQRSDCRLEGAEPDIIFDDCSRGQRRVIGASGCSALLPWLKGTLGCEGAPRVAVGEEALAVGREVGGGVGCAVV</sequence>
<evidence type="ECO:0000313" key="2">
    <source>
        <dbReference type="Proteomes" id="UP000287651"/>
    </source>
</evidence>